<dbReference type="Gramene" id="TraesCS6A03G0232700.1">
    <property type="protein sequence ID" value="TraesCS6A03G0232700.1.CDS"/>
    <property type="gene ID" value="TraesCS6A03G0232700"/>
</dbReference>
<dbReference type="Gramene" id="TraesNOR6A03G03300180.1">
    <property type="protein sequence ID" value="TraesNOR6A03G03300180.1"/>
    <property type="gene ID" value="TraesNOR6A03G03300180"/>
</dbReference>
<sequence>MGPVAGGGVDRSTCASASKAEVKVVEHGPDQALYIATVQPVETNIEAHDLLARNLEEPLGLGKEIAWAKAKA</sequence>
<dbReference type="Gramene" id="TraesPARA_EIv1.0_1911310.1">
    <property type="protein sequence ID" value="TraesPARA_EIv1.0_1911310.1.CDS"/>
    <property type="gene ID" value="TraesPARA_EIv1.0_1911310"/>
</dbReference>
<dbReference type="Gramene" id="TraesJAG6A03G03263430.1">
    <property type="protein sequence ID" value="TraesJAG6A03G03263430.1"/>
    <property type="gene ID" value="TraesJAG6A03G03263430"/>
</dbReference>
<reference evidence="1" key="2">
    <citation type="submission" date="2018-10" db="UniProtKB">
        <authorList>
            <consortium name="EnsemblPlants"/>
        </authorList>
    </citation>
    <scope>IDENTIFICATION</scope>
</reference>
<evidence type="ECO:0000313" key="2">
    <source>
        <dbReference type="Proteomes" id="UP000019116"/>
    </source>
</evidence>
<dbReference type="Gramene" id="TraesCLE_scaffold_013079_01G000300.1">
    <property type="protein sequence ID" value="TraesCLE_scaffold_013079_01G000300.1"/>
    <property type="gene ID" value="TraesCLE_scaffold_013079_01G000300"/>
</dbReference>
<dbReference type="Gramene" id="TraesRN6A0100198600.1">
    <property type="protein sequence ID" value="TraesRN6A0100198600.1"/>
    <property type="gene ID" value="TraesRN6A0100198600"/>
</dbReference>
<dbReference type="Gramene" id="TraesLAC6A03G03223220.1">
    <property type="protein sequence ID" value="TraesLAC6A03G03223220.1"/>
    <property type="gene ID" value="TraesLAC6A03G03223220"/>
</dbReference>
<organism evidence="1">
    <name type="scientific">Triticum aestivum</name>
    <name type="common">Wheat</name>
    <dbReference type="NCBI Taxonomy" id="4565"/>
    <lineage>
        <taxon>Eukaryota</taxon>
        <taxon>Viridiplantae</taxon>
        <taxon>Streptophyta</taxon>
        <taxon>Embryophyta</taxon>
        <taxon>Tracheophyta</taxon>
        <taxon>Spermatophyta</taxon>
        <taxon>Magnoliopsida</taxon>
        <taxon>Liliopsida</taxon>
        <taxon>Poales</taxon>
        <taxon>Poaceae</taxon>
        <taxon>BOP clade</taxon>
        <taxon>Pooideae</taxon>
        <taxon>Triticodae</taxon>
        <taxon>Triticeae</taxon>
        <taxon>Triticinae</taxon>
        <taxon>Triticum</taxon>
    </lineage>
</organism>
<dbReference type="Gramene" id="TraesCS6A02G101000.1">
    <property type="protein sequence ID" value="TraesCS6A02G101000.1"/>
    <property type="gene ID" value="TraesCS6A02G101000"/>
</dbReference>
<dbReference type="Gramene" id="TraesSTA6A03G03259360.1">
    <property type="protein sequence ID" value="TraesSTA6A03G03259360.1"/>
    <property type="gene ID" value="TraesSTA6A03G03259360"/>
</dbReference>
<dbReference type="Gramene" id="TraesJUL6A03G03295160.1">
    <property type="protein sequence ID" value="TraesJUL6A03G03295160.1"/>
    <property type="gene ID" value="TraesJUL6A03G03295160"/>
</dbReference>
<reference evidence="1" key="1">
    <citation type="submission" date="2018-08" db="EMBL/GenBank/DDBJ databases">
        <authorList>
            <person name="Rossello M."/>
        </authorList>
    </citation>
    <scope>NUCLEOTIDE SEQUENCE [LARGE SCALE GENOMIC DNA]</scope>
    <source>
        <strain evidence="1">cv. Chinese Spring</strain>
    </source>
</reference>
<dbReference type="Gramene" id="TraesSYM6A03G03209370.1">
    <property type="protein sequence ID" value="TraesSYM6A03G03209370.1"/>
    <property type="gene ID" value="TraesSYM6A03G03209370"/>
</dbReference>
<protein>
    <submittedName>
        <fullName evidence="1">Uncharacterized protein</fullName>
    </submittedName>
</protein>
<proteinExistence type="predicted"/>
<name>A0A3B6NJZ6_WHEAT</name>
<dbReference type="Gramene" id="TraesCAD_scaffold_014395_01G000300.1">
    <property type="protein sequence ID" value="TraesCAD_scaffold_014395_01G000300.1"/>
    <property type="gene ID" value="TraesCAD_scaffold_014395_01G000300"/>
</dbReference>
<evidence type="ECO:0000313" key="1">
    <source>
        <dbReference type="EnsemblPlants" id="TraesCS6A02G101000.1"/>
    </source>
</evidence>
<keyword evidence="2" id="KW-1185">Reference proteome</keyword>
<accession>A0A3B6NJZ6</accession>
<dbReference type="Gramene" id="TraesROB_scaffold_015881_01G000300.1">
    <property type="protein sequence ID" value="TraesROB_scaffold_015881_01G000300.1"/>
    <property type="gene ID" value="TraesROB_scaffold_015881_01G000300"/>
</dbReference>
<dbReference type="Gramene" id="TraesARI6A03G03224220.1">
    <property type="protein sequence ID" value="TraesARI6A03G03224220.1"/>
    <property type="gene ID" value="TraesARI6A03G03224220"/>
</dbReference>
<dbReference type="EnsemblPlants" id="TraesCS6A02G101000.1">
    <property type="protein sequence ID" value="TraesCS6A02G101000.1"/>
    <property type="gene ID" value="TraesCS6A02G101000"/>
</dbReference>
<dbReference type="Proteomes" id="UP000019116">
    <property type="component" value="Chromosome 6A"/>
</dbReference>
<dbReference type="AlphaFoldDB" id="A0A3B6NJZ6"/>